<dbReference type="Proteomes" id="UP001165663">
    <property type="component" value="Unassembled WGS sequence"/>
</dbReference>
<evidence type="ECO:0000256" key="5">
    <source>
        <dbReference type="ARBA" id="ARBA00023136"/>
    </source>
</evidence>
<evidence type="ECO:0000256" key="1">
    <source>
        <dbReference type="ARBA" id="ARBA00004651"/>
    </source>
</evidence>
<keyword evidence="2" id="KW-1003">Cell membrane</keyword>
<accession>A0AA37PX97</accession>
<feature type="transmembrane region" description="Helical" evidence="7">
    <location>
        <begin position="351"/>
        <end position="372"/>
    </location>
</feature>
<organism evidence="9 10">
    <name type="scientific">Mycobacterium kiyosense</name>
    <dbReference type="NCBI Taxonomy" id="2871094"/>
    <lineage>
        <taxon>Bacteria</taxon>
        <taxon>Bacillati</taxon>
        <taxon>Actinomycetota</taxon>
        <taxon>Actinomycetes</taxon>
        <taxon>Mycobacteriales</taxon>
        <taxon>Mycobacteriaceae</taxon>
        <taxon>Mycobacterium</taxon>
    </lineage>
</organism>
<feature type="transmembrane region" description="Helical" evidence="7">
    <location>
        <begin position="247"/>
        <end position="270"/>
    </location>
</feature>
<evidence type="ECO:0000259" key="8">
    <source>
        <dbReference type="PROSITE" id="PS50850"/>
    </source>
</evidence>
<name>A0AA37PX97_9MYCO</name>
<feature type="domain" description="Major facilitator superfamily (MFS) profile" evidence="8">
    <location>
        <begin position="14"/>
        <end position="404"/>
    </location>
</feature>
<evidence type="ECO:0000256" key="4">
    <source>
        <dbReference type="ARBA" id="ARBA00022989"/>
    </source>
</evidence>
<sequence>MNDFLTRLRGFDGPSRVLMINQFGINMGFYMLMPYLAGYLAGPLGLAAWAVGLVLGVRNFSQQGMFIVGGTLADRLGNKPLIVAGCLLRTGGFALLVVAQSLPAVLIAAAATGFAGALFNPAVRAYLAADAGDRRVEAFAMFNIFYQAGILLGPLVGLTLLAVDFRVTAAAAAAVFAVLTVAQLLALPQRGVDPAPQQASFLQDWRVVLANRPFLLFAAAMIGAYVLTFQVYLALPLQAAMLTPRYQTWFVAALFAVSGLIAVAGQLRITGWFASRWGTRRSLVIGLAILAASFVPLLVIPDGQRFGTPAAVGALLISAALLAIGSAAIFPFEMDTVVSLAGNRLVGTHYGFYNTIVGAGILIGNLATGAAFGAAHRLGAGALVWGGLVLIGASAALALHRLDPARRLRPASPAVSGAQIRRLSDRTSPARRTQNKATPFVSTSPAVLSTTANDPRAIGSVVTADKATATVAPRPAICTAAGAGTALAARHYGRTRPALSPHQRQTAAHDTQLASRLSASVRVRLRPPKPPTWRP</sequence>
<keyword evidence="3 7" id="KW-0812">Transmembrane</keyword>
<feature type="transmembrane region" description="Helical" evidence="7">
    <location>
        <begin position="306"/>
        <end position="330"/>
    </location>
</feature>
<dbReference type="PANTHER" id="PTHR42688:SF1">
    <property type="entry name" value="BLR5212 PROTEIN"/>
    <property type="match status" value="1"/>
</dbReference>
<comment type="subcellular location">
    <subcellularLocation>
        <location evidence="1">Cell membrane</location>
        <topology evidence="1">Multi-pass membrane protein</topology>
    </subcellularLocation>
</comment>
<evidence type="ECO:0000256" key="7">
    <source>
        <dbReference type="SAM" id="Phobius"/>
    </source>
</evidence>
<feature type="compositionally biased region" description="Low complexity" evidence="6">
    <location>
        <begin position="513"/>
        <end position="522"/>
    </location>
</feature>
<comment type="caution">
    <text evidence="9">The sequence shown here is derived from an EMBL/GenBank/DDBJ whole genome shotgun (WGS) entry which is preliminary data.</text>
</comment>
<feature type="transmembrane region" description="Helical" evidence="7">
    <location>
        <begin position="36"/>
        <end position="60"/>
    </location>
</feature>
<protein>
    <recommendedName>
        <fullName evidence="8">Major facilitator superfamily (MFS) profile domain-containing protein</fullName>
    </recommendedName>
</protein>
<evidence type="ECO:0000256" key="3">
    <source>
        <dbReference type="ARBA" id="ARBA00022692"/>
    </source>
</evidence>
<proteinExistence type="predicted"/>
<feature type="region of interest" description="Disordered" evidence="6">
    <location>
        <begin position="497"/>
        <end position="535"/>
    </location>
</feature>
<reference evidence="9" key="1">
    <citation type="submission" date="2022-07" db="EMBL/GenBank/DDBJ databases">
        <title>Mycobacterium kiyosense sp. nov., scotochromogenic slow-glowing species isolated from respiratory specimens.</title>
        <authorList>
            <person name="Fukano H."/>
            <person name="Kazumi Y."/>
            <person name="Sakagami N."/>
            <person name="Ato M."/>
            <person name="Mitarai S."/>
            <person name="Hoshino Y."/>
        </authorList>
    </citation>
    <scope>NUCLEOTIDE SEQUENCE</scope>
    <source>
        <strain evidence="9">SRL2020-028</strain>
    </source>
</reference>
<dbReference type="GO" id="GO:0005886">
    <property type="term" value="C:plasma membrane"/>
    <property type="evidence" value="ECO:0007669"/>
    <property type="project" value="UniProtKB-SubCell"/>
</dbReference>
<evidence type="ECO:0000313" key="9">
    <source>
        <dbReference type="EMBL" id="GLB85635.1"/>
    </source>
</evidence>
<feature type="transmembrane region" description="Helical" evidence="7">
    <location>
        <begin position="169"/>
        <end position="187"/>
    </location>
</feature>
<feature type="transmembrane region" description="Helical" evidence="7">
    <location>
        <begin position="214"/>
        <end position="235"/>
    </location>
</feature>
<dbReference type="InterPro" id="IPR036259">
    <property type="entry name" value="MFS_trans_sf"/>
</dbReference>
<feature type="transmembrane region" description="Helical" evidence="7">
    <location>
        <begin position="139"/>
        <end position="163"/>
    </location>
</feature>
<feature type="transmembrane region" description="Helical" evidence="7">
    <location>
        <begin position="282"/>
        <end position="300"/>
    </location>
</feature>
<dbReference type="Pfam" id="PF07690">
    <property type="entry name" value="MFS_1"/>
    <property type="match status" value="1"/>
</dbReference>
<dbReference type="EMBL" id="BRXE01000092">
    <property type="protein sequence ID" value="GLB85635.1"/>
    <property type="molecule type" value="Genomic_DNA"/>
</dbReference>
<gene>
    <name evidence="9" type="ORF">SRL2020028_48910</name>
</gene>
<feature type="compositionally biased region" description="Polar residues" evidence="6">
    <location>
        <begin position="426"/>
        <end position="446"/>
    </location>
</feature>
<dbReference type="PANTHER" id="PTHR42688">
    <property type="entry name" value="CONSERVED PROTEIN"/>
    <property type="match status" value="1"/>
</dbReference>
<dbReference type="PROSITE" id="PS50850">
    <property type="entry name" value="MFS"/>
    <property type="match status" value="1"/>
</dbReference>
<evidence type="ECO:0000256" key="2">
    <source>
        <dbReference type="ARBA" id="ARBA00022475"/>
    </source>
</evidence>
<keyword evidence="4 7" id="KW-1133">Transmembrane helix</keyword>
<keyword evidence="5 7" id="KW-0472">Membrane</keyword>
<evidence type="ECO:0000313" key="10">
    <source>
        <dbReference type="Proteomes" id="UP001165663"/>
    </source>
</evidence>
<dbReference type="Gene3D" id="1.20.1250.20">
    <property type="entry name" value="MFS general substrate transporter like domains"/>
    <property type="match status" value="1"/>
</dbReference>
<dbReference type="InterPro" id="IPR052425">
    <property type="entry name" value="Uncharacterized_MFS-type"/>
</dbReference>
<feature type="transmembrane region" description="Helical" evidence="7">
    <location>
        <begin position="105"/>
        <end position="127"/>
    </location>
</feature>
<dbReference type="InterPro" id="IPR020846">
    <property type="entry name" value="MFS_dom"/>
</dbReference>
<feature type="transmembrane region" description="Helical" evidence="7">
    <location>
        <begin position="378"/>
        <end position="399"/>
    </location>
</feature>
<dbReference type="GO" id="GO:0022857">
    <property type="term" value="F:transmembrane transporter activity"/>
    <property type="evidence" value="ECO:0007669"/>
    <property type="project" value="InterPro"/>
</dbReference>
<feature type="region of interest" description="Disordered" evidence="6">
    <location>
        <begin position="410"/>
        <end position="446"/>
    </location>
</feature>
<dbReference type="InterPro" id="IPR011701">
    <property type="entry name" value="MFS"/>
</dbReference>
<dbReference type="SUPFAM" id="SSF103473">
    <property type="entry name" value="MFS general substrate transporter"/>
    <property type="match status" value="1"/>
</dbReference>
<evidence type="ECO:0000256" key="6">
    <source>
        <dbReference type="SAM" id="MobiDB-lite"/>
    </source>
</evidence>
<dbReference type="AlphaFoldDB" id="A0AA37PX97"/>